<sequence length="228" mass="25201">PWLQKGDDVLLSLGTEAPIKGIAKWDDSFDATEKSVYESDPNNTAAVTYTAQRSIDAGVQQTTFFVEKHPTNNRPYIRADLTNAVGPTVNELREAIQIQRLLEKDARSGTRYTEIIQAHFGVSSPDARLQRPEYLGGGSTRINITPVPNTTGTGQGELGAYGLAGFTGHGFTKSFSEHCIIIGLINVRADLTYQNGLNKLWTRETKYDFYWPTLAHLGEQAVLNKEIL</sequence>
<dbReference type="InterPro" id="IPR016184">
    <property type="entry name" value="Capsid/spike_ssDNA_virus"/>
</dbReference>
<evidence type="ECO:0000256" key="4">
    <source>
        <dbReference type="ARBA" id="ARBA00022561"/>
    </source>
</evidence>
<proteinExistence type="inferred from homology"/>
<keyword evidence="3" id="KW-1140">T=1 icosahedral capsid protein</keyword>
<name>X2J5R1_9VIRU</name>
<dbReference type="GO" id="GO:0005198">
    <property type="term" value="F:structural molecule activity"/>
    <property type="evidence" value="ECO:0007669"/>
    <property type="project" value="InterPro"/>
</dbReference>
<evidence type="ECO:0000256" key="3">
    <source>
        <dbReference type="ARBA" id="ARBA00022431"/>
    </source>
</evidence>
<dbReference type="InterPro" id="IPR037002">
    <property type="entry name" value="Microviridae_protein_F_sf"/>
</dbReference>
<protein>
    <submittedName>
        <fullName evidence="6">Major capsid protein</fullName>
    </submittedName>
</protein>
<keyword evidence="4" id="KW-0167">Capsid protein</keyword>
<dbReference type="GO" id="GO:0039615">
    <property type="term" value="C:T=1 icosahedral viral capsid"/>
    <property type="evidence" value="ECO:0007669"/>
    <property type="project" value="UniProtKB-KW"/>
</dbReference>
<dbReference type="Gene3D" id="2.60.169.10">
    <property type="entry name" value="Microviridae F protein"/>
    <property type="match status" value="1"/>
</dbReference>
<reference evidence="6" key="1">
    <citation type="submission" date="2013-09" db="EMBL/GenBank/DDBJ databases">
        <authorList>
            <person name="Hopkins M.S."/>
            <person name="Breitbart M."/>
        </authorList>
    </citation>
    <scope>NUCLEOTIDE SEQUENCE</scope>
</reference>
<keyword evidence="5" id="KW-0946">Virion</keyword>
<comment type="subcellular location">
    <subcellularLocation>
        <location evidence="1">Virion</location>
    </subcellularLocation>
</comment>
<dbReference type="InterPro" id="IPR003514">
    <property type="entry name" value="Microviridae_protein_F"/>
</dbReference>
<dbReference type="Pfam" id="PF02305">
    <property type="entry name" value="Phage_F"/>
    <property type="match status" value="1"/>
</dbReference>
<feature type="non-terminal residue" evidence="6">
    <location>
        <position position="228"/>
    </location>
</feature>
<accession>X2J5R1</accession>
<evidence type="ECO:0000256" key="1">
    <source>
        <dbReference type="ARBA" id="ARBA00004328"/>
    </source>
</evidence>
<comment type="similarity">
    <text evidence="2">Belongs to the microviridae F protein family.</text>
</comment>
<reference evidence="6" key="2">
    <citation type="journal article" date="2014" name="ISME J.">
        <title>Diversity of environmental single-stranded DNA phages revealed by PCR amplification of the partial major capsid protein.</title>
        <authorList>
            <person name="Hopkins M."/>
            <person name="Kailasan S."/>
            <person name="Cohen A."/>
            <person name="Roux S."/>
            <person name="Tucker K.P."/>
            <person name="Shevenell A."/>
            <person name="Agbandje-McKenna M."/>
            <person name="Breitbart M."/>
        </authorList>
    </citation>
    <scope>NUCLEOTIDE SEQUENCE</scope>
</reference>
<dbReference type="SUPFAM" id="SSF88645">
    <property type="entry name" value="ssDNA viruses"/>
    <property type="match status" value="1"/>
</dbReference>
<feature type="non-terminal residue" evidence="6">
    <location>
        <position position="1"/>
    </location>
</feature>
<organism evidence="6">
    <name type="scientific">Gokushovirinae environmental samples</name>
    <dbReference type="NCBI Taxonomy" id="1478972"/>
    <lineage>
        <taxon>Viruses</taxon>
        <taxon>Monodnaviria</taxon>
        <taxon>Sangervirae</taxon>
        <taxon>Phixviricota</taxon>
        <taxon>Malgrandaviricetes</taxon>
        <taxon>Petitvirales</taxon>
        <taxon>Microviridae</taxon>
        <taxon>environmental samples</taxon>
    </lineage>
</organism>
<evidence type="ECO:0000256" key="5">
    <source>
        <dbReference type="ARBA" id="ARBA00022844"/>
    </source>
</evidence>
<evidence type="ECO:0000313" key="6">
    <source>
        <dbReference type="EMBL" id="AHN52639.1"/>
    </source>
</evidence>
<evidence type="ECO:0000256" key="2">
    <source>
        <dbReference type="ARBA" id="ARBA00009963"/>
    </source>
</evidence>
<dbReference type="EMBL" id="KF689239">
    <property type="protein sequence ID" value="AHN52639.1"/>
    <property type="molecule type" value="Genomic_DNA"/>
</dbReference>